<dbReference type="Pfam" id="PF07949">
    <property type="entry name" value="YbbR"/>
    <property type="match status" value="2"/>
</dbReference>
<organism evidence="1">
    <name type="scientific">marine metagenome</name>
    <dbReference type="NCBI Taxonomy" id="408172"/>
    <lineage>
        <taxon>unclassified sequences</taxon>
        <taxon>metagenomes</taxon>
        <taxon>ecological metagenomes</taxon>
    </lineage>
</organism>
<proteinExistence type="predicted"/>
<evidence type="ECO:0008006" key="2">
    <source>
        <dbReference type="Google" id="ProtNLM"/>
    </source>
</evidence>
<dbReference type="PANTHER" id="PTHR37804:SF1">
    <property type="entry name" value="CDAA REGULATORY PROTEIN CDAR"/>
    <property type="match status" value="1"/>
</dbReference>
<dbReference type="EMBL" id="UINC01092268">
    <property type="protein sequence ID" value="SVC45701.1"/>
    <property type="molecule type" value="Genomic_DNA"/>
</dbReference>
<reference evidence="1" key="1">
    <citation type="submission" date="2018-05" db="EMBL/GenBank/DDBJ databases">
        <authorList>
            <person name="Lanie J.A."/>
            <person name="Ng W.-L."/>
            <person name="Kazmierczak K.M."/>
            <person name="Andrzejewski T.M."/>
            <person name="Davidsen T.M."/>
            <person name="Wayne K.J."/>
            <person name="Tettelin H."/>
            <person name="Glass J.I."/>
            <person name="Rusch D."/>
            <person name="Podicherti R."/>
            <person name="Tsui H.-C.T."/>
            <person name="Winkler M.E."/>
        </authorList>
    </citation>
    <scope>NUCLEOTIDE SEQUENCE</scope>
</reference>
<dbReference type="Gene3D" id="2.170.120.40">
    <property type="entry name" value="YbbR-like domain"/>
    <property type="match status" value="1"/>
</dbReference>
<dbReference type="PANTHER" id="PTHR37804">
    <property type="entry name" value="CDAA REGULATORY PROTEIN CDAR"/>
    <property type="match status" value="1"/>
</dbReference>
<gene>
    <name evidence="1" type="ORF">METZ01_LOCUS298555</name>
</gene>
<sequence length="261" mass="27456">MLAGALAAGLWLSVAGEAVIERGFEVPVGFENVPADLQVAGDPPDTVHVRVRGPMSIVNRLVLGDVVAVLDLAGERPGERRLFDMFADRVRTPFGVEVIQVIPSTITAALETAGAPRTVPVVPDIEGQPAEGFAVGRISTVPESVEIVGPTSLLNSVVEAITEPVSIDGSNERVQSLVTIGVSDRVLRLRTPSSAEVTVEIVPAPVERNIQELTISSRSLEPGLEVSFDPSSVTVGIRGSEVLLQAMEEGEVEAFIDLAGL</sequence>
<dbReference type="InterPro" id="IPR053154">
    <property type="entry name" value="c-di-AMP_regulator"/>
</dbReference>
<feature type="non-terminal residue" evidence="1">
    <location>
        <position position="261"/>
    </location>
</feature>
<dbReference type="AlphaFoldDB" id="A0A382MEM7"/>
<dbReference type="Gene3D" id="2.170.120.30">
    <property type="match status" value="2"/>
</dbReference>
<evidence type="ECO:0000313" key="1">
    <source>
        <dbReference type="EMBL" id="SVC45701.1"/>
    </source>
</evidence>
<name>A0A382MEM7_9ZZZZ</name>
<accession>A0A382MEM7</accession>
<protein>
    <recommendedName>
        <fullName evidence="2">YbbR-like domain-containing protein</fullName>
    </recommendedName>
</protein>
<dbReference type="InterPro" id="IPR012505">
    <property type="entry name" value="YbbR"/>
</dbReference>